<dbReference type="STRING" id="1802772.A3H60_02915"/>
<reference evidence="2 3" key="1">
    <citation type="journal article" date="2016" name="Nat. Commun.">
        <title>Thousands of microbial genomes shed light on interconnected biogeochemical processes in an aquifer system.</title>
        <authorList>
            <person name="Anantharaman K."/>
            <person name="Brown C.T."/>
            <person name="Hug L.A."/>
            <person name="Sharon I."/>
            <person name="Castelle C.J."/>
            <person name="Probst A.J."/>
            <person name="Thomas B.C."/>
            <person name="Singh A."/>
            <person name="Wilkins M.J."/>
            <person name="Karaoz U."/>
            <person name="Brodie E.L."/>
            <person name="Williams K.H."/>
            <person name="Hubbard S.S."/>
            <person name="Banfield J.F."/>
        </authorList>
    </citation>
    <scope>NUCLEOTIDE SEQUENCE [LARGE SCALE GENOMIC DNA]</scope>
</reference>
<sequence>MYRQKGILIPLLAISVVFLLGYRGFGWEDNIKPARTTEVIQSGGNKEILDILAFLTIPDALSREAWTTFQNYLEFAKAHDLSGLRSISYQISPTCNDPAKEAECFALMDNVYNIASYFKLSDFRHIQADERQIIMYTDGPVVVMLFFTRDLGGALKVLSMRICLEDETSIEKCVETDPDKRDLNGNGWWDNVESLFYSTRI</sequence>
<name>A0A1G2UKR9_9BACT</name>
<proteinExistence type="predicted"/>
<accession>A0A1G2UKR9</accession>
<keyword evidence="1" id="KW-1133">Transmembrane helix</keyword>
<evidence type="ECO:0000256" key="1">
    <source>
        <dbReference type="SAM" id="Phobius"/>
    </source>
</evidence>
<dbReference type="Proteomes" id="UP000177202">
    <property type="component" value="Unassembled WGS sequence"/>
</dbReference>
<organism evidence="2 3">
    <name type="scientific">Candidatus Zambryskibacteria bacterium RIFCSPLOWO2_02_FULL_44_12b</name>
    <dbReference type="NCBI Taxonomy" id="1802772"/>
    <lineage>
        <taxon>Bacteria</taxon>
        <taxon>Candidatus Zambryskiibacteriota</taxon>
    </lineage>
</organism>
<protein>
    <submittedName>
        <fullName evidence="2">Uncharacterized protein</fullName>
    </submittedName>
</protein>
<evidence type="ECO:0000313" key="3">
    <source>
        <dbReference type="Proteomes" id="UP000177202"/>
    </source>
</evidence>
<feature type="transmembrane region" description="Helical" evidence="1">
    <location>
        <begin position="6"/>
        <end position="25"/>
    </location>
</feature>
<evidence type="ECO:0000313" key="2">
    <source>
        <dbReference type="EMBL" id="OHB10023.1"/>
    </source>
</evidence>
<dbReference type="AlphaFoldDB" id="A0A1G2UKR9"/>
<comment type="caution">
    <text evidence="2">The sequence shown here is derived from an EMBL/GenBank/DDBJ whole genome shotgun (WGS) entry which is preliminary data.</text>
</comment>
<dbReference type="EMBL" id="MHWP01000023">
    <property type="protein sequence ID" value="OHB10023.1"/>
    <property type="molecule type" value="Genomic_DNA"/>
</dbReference>
<keyword evidence="1" id="KW-0472">Membrane</keyword>
<keyword evidence="1" id="KW-0812">Transmembrane</keyword>
<gene>
    <name evidence="2" type="ORF">A3H60_02915</name>
</gene>